<reference evidence="2" key="1">
    <citation type="submission" date="2019-04" db="EMBL/GenBank/DDBJ databases">
        <title>Evolution of Biomass-Degrading Anaerobic Consortia Revealed by Metagenomics.</title>
        <authorList>
            <person name="Peng X."/>
        </authorList>
    </citation>
    <scope>NUCLEOTIDE SEQUENCE</scope>
    <source>
        <strain evidence="2">SIG66</strain>
    </source>
</reference>
<protein>
    <recommendedName>
        <fullName evidence="4">Peptidase M43 pregnancy-associated plasma-A domain-containing protein</fullName>
    </recommendedName>
</protein>
<evidence type="ECO:0000313" key="3">
    <source>
        <dbReference type="Proteomes" id="UP000725649"/>
    </source>
</evidence>
<comment type="caution">
    <text evidence="2">The sequence shown here is derived from an EMBL/GenBank/DDBJ whole genome shotgun (WGS) entry which is preliminary data.</text>
</comment>
<dbReference type="EMBL" id="SUVG01000006">
    <property type="protein sequence ID" value="MBE6421594.1"/>
    <property type="molecule type" value="Genomic_DNA"/>
</dbReference>
<feature type="signal peptide" evidence="1">
    <location>
        <begin position="1"/>
        <end position="22"/>
    </location>
</feature>
<evidence type="ECO:0000256" key="1">
    <source>
        <dbReference type="SAM" id="SignalP"/>
    </source>
</evidence>
<dbReference type="Proteomes" id="UP000725649">
    <property type="component" value="Unassembled WGS sequence"/>
</dbReference>
<name>A0A928DSX2_9BACT</name>
<accession>A0A928DSX2</accession>
<sequence length="513" mass="59254">MKKSITFFLFLNFLLVALPLLAAAPWGVMDDYVEPRNKEIPLEKFLSGKTIYYFMEEEDGRPAPELAEQMANQSLFLRAVNAWPAYALQQIEKAGRTEEFADLLPLLKQKPNLQRTNDRNQADVQVLFASPSELRSNCDETALACFIFNKLIIVPQVVTYHDKSTNYNEVLSSLIHEVGHFYGMADQYYNGAEKNASAVYSTSDRIDSDNSLMAYSKKLSCDDADGFINLIDITQNRLKGQFSPRAQKGWQSFCDDTLYKKAKVVNRKSYSIGNRTHEYDADGNLKHTHYQAPFFYHQVPLSHLMGNRYFMRTLTGDWKLTFYEDEIVFENGKNILSAKREERVDGIHWTFPFMEEDATVTLEENTCRTNLHFDDAFSIFTFFDEQEKIYRTEGMLWNLSNTKSTINTLLTNQSDKLIAYLDSEPAFGEKGVCSLKYDFSPLMTLEGEEITFVDNEVMKKLTADKKLPRTALLLGAIDLCKKMKTQELQRKNSLEESSQFCNFFRNMEEKFYK</sequence>
<evidence type="ECO:0000313" key="2">
    <source>
        <dbReference type="EMBL" id="MBE6421594.1"/>
    </source>
</evidence>
<feature type="chain" id="PRO_5037756994" description="Peptidase M43 pregnancy-associated plasma-A domain-containing protein" evidence="1">
    <location>
        <begin position="23"/>
        <end position="513"/>
    </location>
</feature>
<dbReference type="SUPFAM" id="SSF55486">
    <property type="entry name" value="Metalloproteases ('zincins'), catalytic domain"/>
    <property type="match status" value="1"/>
</dbReference>
<gene>
    <name evidence="2" type="ORF">E7027_05655</name>
</gene>
<organism evidence="2 3">
    <name type="scientific">Candidatus Avelusimicrobium gallicola</name>
    <dbReference type="NCBI Taxonomy" id="2562704"/>
    <lineage>
        <taxon>Bacteria</taxon>
        <taxon>Pseudomonadati</taxon>
        <taxon>Elusimicrobiota</taxon>
        <taxon>Elusimicrobia</taxon>
        <taxon>Elusimicrobiales</taxon>
        <taxon>Elusimicrobiaceae</taxon>
        <taxon>Candidatus Avelusimicrobium</taxon>
    </lineage>
</organism>
<dbReference type="AlphaFoldDB" id="A0A928DSX2"/>
<evidence type="ECO:0008006" key="4">
    <source>
        <dbReference type="Google" id="ProtNLM"/>
    </source>
</evidence>
<keyword evidence="1" id="KW-0732">Signal</keyword>
<proteinExistence type="predicted"/>